<feature type="domain" description="PhoU" evidence="9">
    <location>
        <begin position="126"/>
        <end position="209"/>
    </location>
</feature>
<dbReference type="GO" id="GO:0006817">
    <property type="term" value="P:phosphate ion transport"/>
    <property type="evidence" value="ECO:0007669"/>
    <property type="project" value="UniProtKB-KW"/>
</dbReference>
<evidence type="ECO:0000256" key="1">
    <source>
        <dbReference type="ARBA" id="ARBA00004496"/>
    </source>
</evidence>
<evidence type="ECO:0000256" key="2">
    <source>
        <dbReference type="ARBA" id="ARBA00008107"/>
    </source>
</evidence>
<comment type="subcellular location">
    <subcellularLocation>
        <location evidence="1 8">Cytoplasm</location>
    </subcellularLocation>
</comment>
<keyword evidence="4 8" id="KW-0813">Transport</keyword>
<dbReference type="GO" id="GO:0045936">
    <property type="term" value="P:negative regulation of phosphate metabolic process"/>
    <property type="evidence" value="ECO:0007669"/>
    <property type="project" value="InterPro"/>
</dbReference>
<evidence type="ECO:0000256" key="7">
    <source>
        <dbReference type="ARBA" id="ARBA00056181"/>
    </source>
</evidence>
<protein>
    <recommendedName>
        <fullName evidence="8">Phosphate-specific transport system accessory protein PhoU</fullName>
    </recommendedName>
</protein>
<dbReference type="AlphaFoldDB" id="A0A3P4B0D9"/>
<feature type="domain" description="PhoU" evidence="9">
    <location>
        <begin position="21"/>
        <end position="107"/>
    </location>
</feature>
<dbReference type="NCBIfam" id="TIGR02135">
    <property type="entry name" value="phoU_full"/>
    <property type="match status" value="1"/>
</dbReference>
<organism evidence="10 11">
    <name type="scientific">Pigmentiphaga humi</name>
    <dbReference type="NCBI Taxonomy" id="2478468"/>
    <lineage>
        <taxon>Bacteria</taxon>
        <taxon>Pseudomonadati</taxon>
        <taxon>Pseudomonadota</taxon>
        <taxon>Betaproteobacteria</taxon>
        <taxon>Burkholderiales</taxon>
        <taxon>Alcaligenaceae</taxon>
        <taxon>Pigmentiphaga</taxon>
    </lineage>
</organism>
<dbReference type="GO" id="GO:0005737">
    <property type="term" value="C:cytoplasm"/>
    <property type="evidence" value="ECO:0007669"/>
    <property type="project" value="UniProtKB-SubCell"/>
</dbReference>
<keyword evidence="6 8" id="KW-0592">Phosphate transport</keyword>
<dbReference type="RefSeq" id="WP_124079282.1">
    <property type="nucleotide sequence ID" value="NZ_UWPJ01000016.1"/>
</dbReference>
<dbReference type="SUPFAM" id="SSF109755">
    <property type="entry name" value="PhoU-like"/>
    <property type="match status" value="1"/>
</dbReference>
<dbReference type="Pfam" id="PF01895">
    <property type="entry name" value="PhoU"/>
    <property type="match status" value="2"/>
</dbReference>
<dbReference type="InterPro" id="IPR028366">
    <property type="entry name" value="PhoU"/>
</dbReference>
<dbReference type="Gene3D" id="1.20.58.220">
    <property type="entry name" value="Phosphate transport system protein phou homolog 2, domain 2"/>
    <property type="match status" value="2"/>
</dbReference>
<accession>A0A3P4B0D9</accession>
<name>A0A3P4B0D9_9BURK</name>
<dbReference type="OrthoDB" id="9814256at2"/>
<dbReference type="FunFam" id="1.20.58.220:FF:000004">
    <property type="entry name" value="Phosphate-specific transport system accessory protein PhoU"/>
    <property type="match status" value="1"/>
</dbReference>
<sequence>MTEHTHKQYDAELEEVRSRFLQMGGLVESQITGAIDGLANGDLASLERVIARDAEVNRFEIELDEACSHILARRQPTAGDLRMMITVIKMITDMERAGDEAEKIARMAKLIHEAGRMNMPAVELWHMANTVVTMLRKALDAFARLDAQAAAQVVRQDKGVDAEWQGVIRQLITYMIEDPRKISRSIELLFIAKALERIGDHAKNMCELVVYMVKGRDVRHTGVDNVEREAAAN</sequence>
<evidence type="ECO:0000256" key="6">
    <source>
        <dbReference type="ARBA" id="ARBA00022592"/>
    </source>
</evidence>
<dbReference type="PANTHER" id="PTHR42930">
    <property type="entry name" value="PHOSPHATE-SPECIFIC TRANSPORT SYSTEM ACCESSORY PROTEIN PHOU"/>
    <property type="match status" value="1"/>
</dbReference>
<evidence type="ECO:0000256" key="4">
    <source>
        <dbReference type="ARBA" id="ARBA00022448"/>
    </source>
</evidence>
<dbReference type="GO" id="GO:0030643">
    <property type="term" value="P:intracellular phosphate ion homeostasis"/>
    <property type="evidence" value="ECO:0007669"/>
    <property type="project" value="InterPro"/>
</dbReference>
<evidence type="ECO:0000256" key="8">
    <source>
        <dbReference type="PIRNR" id="PIRNR003107"/>
    </source>
</evidence>
<evidence type="ECO:0000313" key="11">
    <source>
        <dbReference type="Proteomes" id="UP000277294"/>
    </source>
</evidence>
<evidence type="ECO:0000313" key="10">
    <source>
        <dbReference type="EMBL" id="VCU69759.1"/>
    </source>
</evidence>
<dbReference type="InterPro" id="IPR026022">
    <property type="entry name" value="PhoU_dom"/>
</dbReference>
<keyword evidence="5 8" id="KW-0963">Cytoplasm</keyword>
<dbReference type="InterPro" id="IPR038078">
    <property type="entry name" value="PhoU-like_sf"/>
</dbReference>
<evidence type="ECO:0000259" key="9">
    <source>
        <dbReference type="Pfam" id="PF01895"/>
    </source>
</evidence>
<dbReference type="PIRSF" id="PIRSF003107">
    <property type="entry name" value="PhoU"/>
    <property type="match status" value="1"/>
</dbReference>
<comment type="similarity">
    <text evidence="2 8">Belongs to the PhoU family.</text>
</comment>
<keyword evidence="11" id="KW-1185">Reference proteome</keyword>
<proteinExistence type="inferred from homology"/>
<dbReference type="Proteomes" id="UP000277294">
    <property type="component" value="Unassembled WGS sequence"/>
</dbReference>
<evidence type="ECO:0000256" key="3">
    <source>
        <dbReference type="ARBA" id="ARBA00011738"/>
    </source>
</evidence>
<comment type="subunit">
    <text evidence="3 8">Homodimer.</text>
</comment>
<gene>
    <name evidence="10" type="primary">phoU</name>
    <name evidence="10" type="ORF">PIGHUM_01824</name>
</gene>
<evidence type="ECO:0000256" key="5">
    <source>
        <dbReference type="ARBA" id="ARBA00022490"/>
    </source>
</evidence>
<reference evidence="10 11" key="1">
    <citation type="submission" date="2018-10" db="EMBL/GenBank/DDBJ databases">
        <authorList>
            <person name="Criscuolo A."/>
        </authorList>
    </citation>
    <scope>NUCLEOTIDE SEQUENCE [LARGE SCALE GENOMIC DNA]</scope>
    <source>
        <strain evidence="10">DnA1</strain>
    </source>
</reference>
<comment type="function">
    <text evidence="7 8">Plays a role in the regulation of phosphate uptake.</text>
</comment>
<dbReference type="EMBL" id="UWPJ01000016">
    <property type="protein sequence ID" value="VCU69759.1"/>
    <property type="molecule type" value="Genomic_DNA"/>
</dbReference>
<dbReference type="PANTHER" id="PTHR42930:SF3">
    <property type="entry name" value="PHOSPHATE-SPECIFIC TRANSPORT SYSTEM ACCESSORY PROTEIN PHOU"/>
    <property type="match status" value="1"/>
</dbReference>